<dbReference type="Proteomes" id="UP001385951">
    <property type="component" value="Unassembled WGS sequence"/>
</dbReference>
<feature type="compositionally biased region" description="Basic residues" evidence="1">
    <location>
        <begin position="335"/>
        <end position="346"/>
    </location>
</feature>
<keyword evidence="4" id="KW-1185">Reference proteome</keyword>
<feature type="domain" description="DUF6697" evidence="2">
    <location>
        <begin position="112"/>
        <end position="307"/>
    </location>
</feature>
<reference evidence="3 4" key="1">
    <citation type="submission" date="2022-09" db="EMBL/GenBank/DDBJ databases">
        <authorList>
            <person name="Palmer J.M."/>
        </authorList>
    </citation>
    <scope>NUCLEOTIDE SEQUENCE [LARGE SCALE GENOMIC DNA]</scope>
    <source>
        <strain evidence="3 4">DSM 7382</strain>
    </source>
</reference>
<accession>A0AAW0GZC4</accession>
<evidence type="ECO:0000256" key="1">
    <source>
        <dbReference type="SAM" id="MobiDB-lite"/>
    </source>
</evidence>
<evidence type="ECO:0000259" key="2">
    <source>
        <dbReference type="Pfam" id="PF20411"/>
    </source>
</evidence>
<dbReference type="AlphaFoldDB" id="A0AAW0GZC4"/>
<organism evidence="3 4">
    <name type="scientific">Cerrena zonata</name>
    <dbReference type="NCBI Taxonomy" id="2478898"/>
    <lineage>
        <taxon>Eukaryota</taxon>
        <taxon>Fungi</taxon>
        <taxon>Dikarya</taxon>
        <taxon>Basidiomycota</taxon>
        <taxon>Agaricomycotina</taxon>
        <taxon>Agaricomycetes</taxon>
        <taxon>Polyporales</taxon>
        <taxon>Cerrenaceae</taxon>
        <taxon>Cerrena</taxon>
    </lineage>
</organism>
<dbReference type="EMBL" id="JASBNA010000002">
    <property type="protein sequence ID" value="KAK7695259.1"/>
    <property type="molecule type" value="Genomic_DNA"/>
</dbReference>
<gene>
    <name evidence="3" type="ORF">QCA50_002449</name>
</gene>
<evidence type="ECO:0000313" key="3">
    <source>
        <dbReference type="EMBL" id="KAK7695259.1"/>
    </source>
</evidence>
<dbReference type="InterPro" id="IPR046520">
    <property type="entry name" value="DUF6697"/>
</dbReference>
<feature type="region of interest" description="Disordered" evidence="1">
    <location>
        <begin position="324"/>
        <end position="346"/>
    </location>
</feature>
<feature type="region of interest" description="Disordered" evidence="1">
    <location>
        <begin position="1"/>
        <end position="53"/>
    </location>
</feature>
<evidence type="ECO:0000313" key="4">
    <source>
        <dbReference type="Proteomes" id="UP001385951"/>
    </source>
</evidence>
<proteinExistence type="predicted"/>
<comment type="caution">
    <text evidence="3">The sequence shown here is derived from an EMBL/GenBank/DDBJ whole genome shotgun (WGS) entry which is preliminary data.</text>
</comment>
<dbReference type="Pfam" id="PF20411">
    <property type="entry name" value="DUF6697"/>
    <property type="match status" value="1"/>
</dbReference>
<protein>
    <recommendedName>
        <fullName evidence="2">DUF6697 domain-containing protein</fullName>
    </recommendedName>
</protein>
<name>A0AAW0GZC4_9APHY</name>
<sequence length="346" mass="39521">MSSTVIGKRGTASRGLDPPLTDQQGRRPVLKRKRRNEPADAPAPVEHSEAAPSIRIEDDREAEVQHLKSHCINPAAKIKKDTQFEFSTVLDRLKNVGADGIYPVDHVDRYFTFSRMHLTYLYGGSPMSTFPDINVERVNLHGIDKLAFPNLEYNPHAPVVPGAPGLFFVSSTAKKEPWVCKVFTPWKGDRTWGYMGDYMFIPVPSLSPTEYAMQSPAVQNNWAKNILHRDWGKPVVTRIYLRRKLTKNPTSKDIDRLMKKKDFDSSIRSAISVEDIMTAYSTGKEEIGVYCMKCIKYDTEWQRFLCKAYPGFLRDEEERREKRLVKKATEGSPKVVKRRKVKGKAL</sequence>